<evidence type="ECO:0000256" key="1">
    <source>
        <dbReference type="SAM" id="SignalP"/>
    </source>
</evidence>
<gene>
    <name evidence="2" type="ORF">IWQ62_000748</name>
</gene>
<keyword evidence="1" id="KW-0732">Signal</keyword>
<dbReference type="SUPFAM" id="SSF57184">
    <property type="entry name" value="Growth factor receptor domain"/>
    <property type="match status" value="1"/>
</dbReference>
<sequence length="130" mass="15523">MQLFPTHVISVLFLAAMVNFVTSIENPAKEVQEPFVPNVTPANSQPQPVTDNAVQEDEERNCRVCHTSHYWDGRCHRCERRFHWNRRCHSCQRQYYWDGRCHPCRRRFFWDNRCHGCTRRGDETNSVDVN</sequence>
<protein>
    <submittedName>
        <fullName evidence="2">Uncharacterized protein</fullName>
    </submittedName>
</protein>
<dbReference type="AlphaFoldDB" id="A0A9W8AV94"/>
<feature type="signal peptide" evidence="1">
    <location>
        <begin position="1"/>
        <end position="23"/>
    </location>
</feature>
<evidence type="ECO:0000313" key="2">
    <source>
        <dbReference type="EMBL" id="KAJ1969247.1"/>
    </source>
</evidence>
<feature type="chain" id="PRO_5040938162" evidence="1">
    <location>
        <begin position="24"/>
        <end position="130"/>
    </location>
</feature>
<dbReference type="InterPro" id="IPR009030">
    <property type="entry name" value="Growth_fac_rcpt_cys_sf"/>
</dbReference>
<proteinExistence type="predicted"/>
<dbReference type="Proteomes" id="UP001150925">
    <property type="component" value="Unassembled WGS sequence"/>
</dbReference>
<dbReference type="OrthoDB" id="10274009at2759"/>
<accession>A0A9W8AV94</accession>
<keyword evidence="3" id="KW-1185">Reference proteome</keyword>
<reference evidence="2" key="1">
    <citation type="submission" date="2022-07" db="EMBL/GenBank/DDBJ databases">
        <title>Phylogenomic reconstructions and comparative analyses of Kickxellomycotina fungi.</title>
        <authorList>
            <person name="Reynolds N.K."/>
            <person name="Stajich J.E."/>
            <person name="Barry K."/>
            <person name="Grigoriev I.V."/>
            <person name="Crous P."/>
            <person name="Smith M.E."/>
        </authorList>
    </citation>
    <scope>NUCLEOTIDE SEQUENCE</scope>
    <source>
        <strain evidence="2">RSA 1196</strain>
    </source>
</reference>
<comment type="caution">
    <text evidence="2">The sequence shown here is derived from an EMBL/GenBank/DDBJ whole genome shotgun (WGS) entry which is preliminary data.</text>
</comment>
<evidence type="ECO:0000313" key="3">
    <source>
        <dbReference type="Proteomes" id="UP001150925"/>
    </source>
</evidence>
<dbReference type="EMBL" id="JANBPY010000079">
    <property type="protein sequence ID" value="KAJ1969247.1"/>
    <property type="molecule type" value="Genomic_DNA"/>
</dbReference>
<organism evidence="2 3">
    <name type="scientific">Dispira parvispora</name>
    <dbReference type="NCBI Taxonomy" id="1520584"/>
    <lineage>
        <taxon>Eukaryota</taxon>
        <taxon>Fungi</taxon>
        <taxon>Fungi incertae sedis</taxon>
        <taxon>Zoopagomycota</taxon>
        <taxon>Kickxellomycotina</taxon>
        <taxon>Dimargaritomycetes</taxon>
        <taxon>Dimargaritales</taxon>
        <taxon>Dimargaritaceae</taxon>
        <taxon>Dispira</taxon>
    </lineage>
</organism>
<name>A0A9W8AV94_9FUNG</name>